<dbReference type="Proteomes" id="UP001054837">
    <property type="component" value="Unassembled WGS sequence"/>
</dbReference>
<organism evidence="1 2">
    <name type="scientific">Caerostris darwini</name>
    <dbReference type="NCBI Taxonomy" id="1538125"/>
    <lineage>
        <taxon>Eukaryota</taxon>
        <taxon>Metazoa</taxon>
        <taxon>Ecdysozoa</taxon>
        <taxon>Arthropoda</taxon>
        <taxon>Chelicerata</taxon>
        <taxon>Arachnida</taxon>
        <taxon>Araneae</taxon>
        <taxon>Araneomorphae</taxon>
        <taxon>Entelegynae</taxon>
        <taxon>Araneoidea</taxon>
        <taxon>Araneidae</taxon>
        <taxon>Caerostris</taxon>
    </lineage>
</organism>
<evidence type="ECO:0000313" key="2">
    <source>
        <dbReference type="Proteomes" id="UP001054837"/>
    </source>
</evidence>
<dbReference type="AlphaFoldDB" id="A0AAV4TFF5"/>
<accession>A0AAV4TFF5</accession>
<name>A0AAV4TFF5_9ARAC</name>
<evidence type="ECO:0000313" key="1">
    <source>
        <dbReference type="EMBL" id="GIY43622.1"/>
    </source>
</evidence>
<dbReference type="EMBL" id="BPLQ01009371">
    <property type="protein sequence ID" value="GIY43622.1"/>
    <property type="molecule type" value="Genomic_DNA"/>
</dbReference>
<sequence length="164" mass="18565">MKFGGILGEFSIISSAFNFAIVTFPNDELSEVKLTEEKKGIGMWKRYIQIISNFDSALQWQLFIPSNREDYIGSHHSYHSLPISSAPGSSGIQKRLPNEGNISTDPKRRRIESEMLQETTISMHCQQLSSVNLNPTKEVDHSKSCTVVRGKKRDRNLFESADDD</sequence>
<gene>
    <name evidence="1" type="ORF">CDAR_271041</name>
</gene>
<keyword evidence="2" id="KW-1185">Reference proteome</keyword>
<proteinExistence type="predicted"/>
<comment type="caution">
    <text evidence="1">The sequence shown here is derived from an EMBL/GenBank/DDBJ whole genome shotgun (WGS) entry which is preliminary data.</text>
</comment>
<reference evidence="1 2" key="1">
    <citation type="submission" date="2021-06" db="EMBL/GenBank/DDBJ databases">
        <title>Caerostris darwini draft genome.</title>
        <authorList>
            <person name="Kono N."/>
            <person name="Arakawa K."/>
        </authorList>
    </citation>
    <scope>NUCLEOTIDE SEQUENCE [LARGE SCALE GENOMIC DNA]</scope>
</reference>
<protein>
    <submittedName>
        <fullName evidence="1">Uncharacterized protein</fullName>
    </submittedName>
</protein>